<dbReference type="Pfam" id="PF02021">
    <property type="entry name" value="UPF0102"/>
    <property type="match status" value="1"/>
</dbReference>
<dbReference type="GO" id="GO:0003676">
    <property type="term" value="F:nucleic acid binding"/>
    <property type="evidence" value="ECO:0007669"/>
    <property type="project" value="InterPro"/>
</dbReference>
<proteinExistence type="inferred from homology"/>
<dbReference type="NCBIfam" id="NF009150">
    <property type="entry name" value="PRK12497.1-3"/>
    <property type="match status" value="1"/>
</dbReference>
<dbReference type="Proteomes" id="UP000238949">
    <property type="component" value="Unassembled WGS sequence"/>
</dbReference>
<sequence length="114" mass="13069">MARWIGHNQEKRAQQYLQRAGLTLVAKNVTYRGSEIDLIMKEQQTWVCVEVKYRQQDSHGHAAETISPAKIHRMGTAFQRYLSDNGINSNMVPMRLDAVVIDGDTINWLKNIAQ</sequence>
<dbReference type="EMBL" id="PVNP01000204">
    <property type="protein sequence ID" value="PRO71511.1"/>
    <property type="molecule type" value="Genomic_DNA"/>
</dbReference>
<accession>A0A2S9V4Z8</accession>
<dbReference type="InterPro" id="IPR011856">
    <property type="entry name" value="tRNA_endonuc-like_dom_sf"/>
</dbReference>
<evidence type="ECO:0000256" key="1">
    <source>
        <dbReference type="ARBA" id="ARBA00006738"/>
    </source>
</evidence>
<name>A0A2S9V4Z8_9ALTE</name>
<dbReference type="SUPFAM" id="SSF52980">
    <property type="entry name" value="Restriction endonuclease-like"/>
    <property type="match status" value="1"/>
</dbReference>
<comment type="caution">
    <text evidence="3">The sequence shown here is derived from an EMBL/GenBank/DDBJ whole genome shotgun (WGS) entry which is preliminary data.</text>
</comment>
<protein>
    <recommendedName>
        <fullName evidence="2">UPF0102 protein C6Y40_21445</fullName>
    </recommendedName>
</protein>
<comment type="similarity">
    <text evidence="1 2">Belongs to the UPF0102 family.</text>
</comment>
<organism evidence="3 4">
    <name type="scientific">Alteromonas alba</name>
    <dbReference type="NCBI Taxonomy" id="2079529"/>
    <lineage>
        <taxon>Bacteria</taxon>
        <taxon>Pseudomonadati</taxon>
        <taxon>Pseudomonadota</taxon>
        <taxon>Gammaproteobacteria</taxon>
        <taxon>Alteromonadales</taxon>
        <taxon>Alteromonadaceae</taxon>
        <taxon>Alteromonas/Salinimonas group</taxon>
        <taxon>Alteromonas</taxon>
    </lineage>
</organism>
<dbReference type="InterPro" id="IPR003509">
    <property type="entry name" value="UPF0102_YraN-like"/>
</dbReference>
<evidence type="ECO:0000313" key="4">
    <source>
        <dbReference type="Proteomes" id="UP000238949"/>
    </source>
</evidence>
<dbReference type="OrthoDB" id="9794876at2"/>
<keyword evidence="4" id="KW-1185">Reference proteome</keyword>
<dbReference type="AlphaFoldDB" id="A0A2S9V4Z8"/>
<dbReference type="HAMAP" id="MF_00048">
    <property type="entry name" value="UPF0102"/>
    <property type="match status" value="1"/>
</dbReference>
<dbReference type="InterPro" id="IPR011335">
    <property type="entry name" value="Restrct_endonuc-II-like"/>
</dbReference>
<gene>
    <name evidence="3" type="ORF">C6Y40_21445</name>
</gene>
<dbReference type="PANTHER" id="PTHR34039:SF1">
    <property type="entry name" value="UPF0102 PROTEIN YRAN"/>
    <property type="match status" value="1"/>
</dbReference>
<evidence type="ECO:0000256" key="2">
    <source>
        <dbReference type="HAMAP-Rule" id="MF_00048"/>
    </source>
</evidence>
<dbReference type="PANTHER" id="PTHR34039">
    <property type="entry name" value="UPF0102 PROTEIN YRAN"/>
    <property type="match status" value="1"/>
</dbReference>
<reference evidence="4" key="1">
    <citation type="journal article" date="2020" name="Int. J. Syst. Evol. Microbiol.">
        <title>Alteromonas alba sp. nov., a marine bacterium isolated from the seawater of the West Pacific Ocean.</title>
        <authorList>
            <person name="Sun C."/>
            <person name="Wu Y.-H."/>
            <person name="Xamxidin M."/>
            <person name="Cheng H."/>
            <person name="Xu X.-W."/>
        </authorList>
    </citation>
    <scope>NUCLEOTIDE SEQUENCE [LARGE SCALE GENOMIC DNA]</scope>
    <source>
        <strain evidence="4">190</strain>
    </source>
</reference>
<dbReference type="Gene3D" id="3.40.1350.10">
    <property type="match status" value="1"/>
</dbReference>
<evidence type="ECO:0000313" key="3">
    <source>
        <dbReference type="EMBL" id="PRO71511.1"/>
    </source>
</evidence>
<dbReference type="RefSeq" id="WP_105936436.1">
    <property type="nucleotide sequence ID" value="NZ_PVNP01000204.1"/>
</dbReference>